<dbReference type="InParanoid" id="C8V2M7"/>
<evidence type="ECO:0000313" key="6">
    <source>
        <dbReference type="Proteomes" id="UP000000560"/>
    </source>
</evidence>
<protein>
    <recommendedName>
        <fullName evidence="4">NADP-dependent oxidoreductase domain-containing protein</fullName>
    </recommendedName>
</protein>
<organism evidence="5 6">
    <name type="scientific">Emericella nidulans (strain FGSC A4 / ATCC 38163 / CBS 112.46 / NRRL 194 / M139)</name>
    <name type="common">Aspergillus nidulans</name>
    <dbReference type="NCBI Taxonomy" id="227321"/>
    <lineage>
        <taxon>Eukaryota</taxon>
        <taxon>Fungi</taxon>
        <taxon>Dikarya</taxon>
        <taxon>Ascomycota</taxon>
        <taxon>Pezizomycotina</taxon>
        <taxon>Eurotiomycetes</taxon>
        <taxon>Eurotiomycetidae</taxon>
        <taxon>Eurotiales</taxon>
        <taxon>Aspergillaceae</taxon>
        <taxon>Aspergillus</taxon>
        <taxon>Aspergillus subgen. Nidulantes</taxon>
    </lineage>
</organism>
<gene>
    <name evidence="5" type="ORF">ANIA_10860</name>
</gene>
<dbReference type="InterPro" id="IPR036812">
    <property type="entry name" value="NAD(P)_OxRdtase_dom_sf"/>
</dbReference>
<sequence>MASLRFQYTKANGTLRSVIWKPRLYPMCEDQGMAIVPWAALGGSLLLSCQQRQEREKKQAGQKSFYELGPHELTVSGALEKVAVAKKTTVQAIALAYLFHPSTYVVPIVGVQTIDHVKGMNDAISVKLSPEEIQSIQDAAPFNPLFPMNFLNQLQGWQGVQDSVDAGGPCAV</sequence>
<dbReference type="OrthoDB" id="48988at2759"/>
<dbReference type="GO" id="GO:0016491">
    <property type="term" value="F:oxidoreductase activity"/>
    <property type="evidence" value="ECO:0007669"/>
    <property type="project" value="UniProtKB-KW"/>
</dbReference>
<dbReference type="Pfam" id="PF00248">
    <property type="entry name" value="Aldo_ket_red"/>
    <property type="match status" value="1"/>
</dbReference>
<dbReference type="KEGG" id="ani:ANIA_10860"/>
<evidence type="ECO:0000259" key="4">
    <source>
        <dbReference type="Pfam" id="PF00248"/>
    </source>
</evidence>
<keyword evidence="2" id="KW-0560">Oxidoreductase</keyword>
<dbReference type="RefSeq" id="XP_050467183.1">
    <property type="nucleotide sequence ID" value="XM_050611128.1"/>
</dbReference>
<dbReference type="VEuPathDB" id="FungiDB:AN10860"/>
<dbReference type="PANTHER" id="PTHR43364:SF7">
    <property type="entry name" value="NADP-DEPENDENT OXIDOREDUCTASE DOMAIN-CONTAINING PROTEIN-RELATED"/>
    <property type="match status" value="1"/>
</dbReference>
<proteinExistence type="inferred from homology"/>
<accession>C8V2M7</accession>
<evidence type="ECO:0000313" key="5">
    <source>
        <dbReference type="EMBL" id="CBF71591.1"/>
    </source>
</evidence>
<feature type="domain" description="NADP-dependent oxidoreductase" evidence="4">
    <location>
        <begin position="22"/>
        <end position="139"/>
    </location>
</feature>
<evidence type="ECO:0000256" key="2">
    <source>
        <dbReference type="ARBA" id="ARBA00023002"/>
    </source>
</evidence>
<dbReference type="FunCoup" id="C8V2M7">
    <property type="interactions" value="23"/>
</dbReference>
<dbReference type="InterPro" id="IPR050523">
    <property type="entry name" value="AKR_Detox_Biosynth"/>
</dbReference>
<dbReference type="HOGENOM" id="CLU_1555237_0_0_1"/>
<reference evidence="6" key="1">
    <citation type="journal article" date="2005" name="Nature">
        <title>Sequencing of Aspergillus nidulans and comparative analysis with A. fumigatus and A. oryzae.</title>
        <authorList>
            <person name="Galagan J.E."/>
            <person name="Calvo S.E."/>
            <person name="Cuomo C."/>
            <person name="Ma L.J."/>
            <person name="Wortman J.R."/>
            <person name="Batzoglou S."/>
            <person name="Lee S.I."/>
            <person name="Basturkmen M."/>
            <person name="Spevak C.C."/>
            <person name="Clutterbuck J."/>
            <person name="Kapitonov V."/>
            <person name="Jurka J."/>
            <person name="Scazzocchio C."/>
            <person name="Farman M."/>
            <person name="Butler J."/>
            <person name="Purcell S."/>
            <person name="Harris S."/>
            <person name="Braus G.H."/>
            <person name="Draht O."/>
            <person name="Busch S."/>
            <person name="D'Enfert C."/>
            <person name="Bouchier C."/>
            <person name="Goldman G.H."/>
            <person name="Bell-Pedersen D."/>
            <person name="Griffiths-Jones S."/>
            <person name="Doonan J.H."/>
            <person name="Yu J."/>
            <person name="Vienken K."/>
            <person name="Pain A."/>
            <person name="Freitag M."/>
            <person name="Selker E.U."/>
            <person name="Archer D.B."/>
            <person name="Penalva M.A."/>
            <person name="Oakley B.R."/>
            <person name="Momany M."/>
            <person name="Tanaka T."/>
            <person name="Kumagai T."/>
            <person name="Asai K."/>
            <person name="Machida M."/>
            <person name="Nierman W.C."/>
            <person name="Denning D.W."/>
            <person name="Caddick M."/>
            <person name="Hynes M."/>
            <person name="Paoletti M."/>
            <person name="Fischer R."/>
            <person name="Miller B."/>
            <person name="Dyer P."/>
            <person name="Sachs M.S."/>
            <person name="Osmani S.A."/>
            <person name="Birren B.W."/>
        </authorList>
    </citation>
    <scope>NUCLEOTIDE SEQUENCE [LARGE SCALE GENOMIC DNA]</scope>
    <source>
        <strain evidence="6">FGSC A4 / ATCC 38163 / CBS 112.46 / NRRL 194 / M139</strain>
    </source>
</reference>
<evidence type="ECO:0000256" key="3">
    <source>
        <dbReference type="ARBA" id="ARBA00038157"/>
    </source>
</evidence>
<dbReference type="PANTHER" id="PTHR43364">
    <property type="entry name" value="NADH-SPECIFIC METHYLGLYOXAL REDUCTASE-RELATED"/>
    <property type="match status" value="1"/>
</dbReference>
<dbReference type="InterPro" id="IPR023210">
    <property type="entry name" value="NADP_OxRdtase_dom"/>
</dbReference>
<dbReference type="GeneID" id="74896646"/>
<keyword evidence="1" id="KW-0521">NADP</keyword>
<dbReference type="Gene3D" id="3.20.20.100">
    <property type="entry name" value="NADP-dependent oxidoreductase domain"/>
    <property type="match status" value="1"/>
</dbReference>
<dbReference type="AlphaFoldDB" id="C8V2M7"/>
<evidence type="ECO:0000256" key="1">
    <source>
        <dbReference type="ARBA" id="ARBA00022857"/>
    </source>
</evidence>
<dbReference type="SUPFAM" id="SSF51430">
    <property type="entry name" value="NAD(P)-linked oxidoreductase"/>
    <property type="match status" value="1"/>
</dbReference>
<dbReference type="OMA" id="FGMAQAP"/>
<dbReference type="EMBL" id="BN001301">
    <property type="protein sequence ID" value="CBF71591.1"/>
    <property type="molecule type" value="Genomic_DNA"/>
</dbReference>
<keyword evidence="6" id="KW-1185">Reference proteome</keyword>
<dbReference type="Proteomes" id="UP000000560">
    <property type="component" value="Chromosome I"/>
</dbReference>
<dbReference type="eggNOG" id="KOG1575">
    <property type="taxonomic scope" value="Eukaryota"/>
</dbReference>
<reference evidence="6" key="2">
    <citation type="journal article" date="2009" name="Fungal Genet. Biol.">
        <title>The 2008 update of the Aspergillus nidulans genome annotation: a community effort.</title>
        <authorList>
            <person name="Wortman J.R."/>
            <person name="Gilsenan J.M."/>
            <person name="Joardar V."/>
            <person name="Deegan J."/>
            <person name="Clutterbuck J."/>
            <person name="Andersen M.R."/>
            <person name="Archer D."/>
            <person name="Bencina M."/>
            <person name="Braus G."/>
            <person name="Coutinho P."/>
            <person name="von Dohren H."/>
            <person name="Doonan J."/>
            <person name="Driessen A.J."/>
            <person name="Durek P."/>
            <person name="Espeso E."/>
            <person name="Fekete E."/>
            <person name="Flipphi M."/>
            <person name="Estrada C.G."/>
            <person name="Geysens S."/>
            <person name="Goldman G."/>
            <person name="de Groot P.W."/>
            <person name="Hansen K."/>
            <person name="Harris S.D."/>
            <person name="Heinekamp T."/>
            <person name="Helmstaedt K."/>
            <person name="Henrissat B."/>
            <person name="Hofmann G."/>
            <person name="Homan T."/>
            <person name="Horio T."/>
            <person name="Horiuchi H."/>
            <person name="James S."/>
            <person name="Jones M."/>
            <person name="Karaffa L."/>
            <person name="Karanyi Z."/>
            <person name="Kato M."/>
            <person name="Keller N."/>
            <person name="Kelly D.E."/>
            <person name="Kiel J.A."/>
            <person name="Kim J.M."/>
            <person name="van der Klei I.J."/>
            <person name="Klis F.M."/>
            <person name="Kovalchuk A."/>
            <person name="Krasevec N."/>
            <person name="Kubicek C.P."/>
            <person name="Liu B."/>
            <person name="Maccabe A."/>
            <person name="Meyer V."/>
            <person name="Mirabito P."/>
            <person name="Miskei M."/>
            <person name="Mos M."/>
            <person name="Mullins J."/>
            <person name="Nelson D.R."/>
            <person name="Nielsen J."/>
            <person name="Oakley B.R."/>
            <person name="Osmani S.A."/>
            <person name="Pakula T."/>
            <person name="Paszewski A."/>
            <person name="Paulsen I."/>
            <person name="Pilsyk S."/>
            <person name="Pocsi I."/>
            <person name="Punt P.J."/>
            <person name="Ram A.F."/>
            <person name="Ren Q."/>
            <person name="Robellet X."/>
            <person name="Robson G."/>
            <person name="Seiboth B."/>
            <person name="van Solingen P."/>
            <person name="Specht T."/>
            <person name="Sun J."/>
            <person name="Taheri-Talesh N."/>
            <person name="Takeshita N."/>
            <person name="Ussery D."/>
            <person name="vanKuyk P.A."/>
            <person name="Visser H."/>
            <person name="van de Vondervoort P.J."/>
            <person name="de Vries R.P."/>
            <person name="Walton J."/>
            <person name="Xiang X."/>
            <person name="Xiong Y."/>
            <person name="Zeng A.P."/>
            <person name="Brandt B.W."/>
            <person name="Cornell M.J."/>
            <person name="van den Hondel C.A."/>
            <person name="Visser J."/>
            <person name="Oliver S.G."/>
            <person name="Turner G."/>
        </authorList>
    </citation>
    <scope>GENOME REANNOTATION</scope>
    <source>
        <strain evidence="6">FGSC A4 / ATCC 38163 / CBS 112.46 / NRRL 194 / M139</strain>
    </source>
</reference>
<comment type="similarity">
    <text evidence="3">Belongs to the aldo/keto reductase family. Aldo/keto reductase 2 subfamily.</text>
</comment>
<name>C8V2M7_EMENI</name>